<name>A0A250E7N4_9FLAO</name>
<evidence type="ECO:0000313" key="2">
    <source>
        <dbReference type="Proteomes" id="UP000242855"/>
    </source>
</evidence>
<dbReference type="KEGG" id="ccyn:CGC48_09730"/>
<gene>
    <name evidence="1" type="ORF">CGC48_09730</name>
</gene>
<evidence type="ECO:0000313" key="1">
    <source>
        <dbReference type="EMBL" id="ATA68871.1"/>
    </source>
</evidence>
<proteinExistence type="predicted"/>
<dbReference type="AlphaFoldDB" id="A0A250E7N4"/>
<protein>
    <submittedName>
        <fullName evidence="1">Uncharacterized protein</fullName>
    </submittedName>
</protein>
<accession>A0A250E7N4</accession>
<reference evidence="1 2" key="1">
    <citation type="journal article" date="2017" name="Genome Announc.">
        <title>Twelve Complete Reference Genomes of Clinical Isolates in the Capnocytophaga Genus.</title>
        <authorList>
            <person name="Villarma A."/>
            <person name="Gulvik C.A."/>
            <person name="Rowe L.A."/>
            <person name="Sheth M."/>
            <person name="Juieng P."/>
            <person name="Nicholson A.C."/>
            <person name="Loparev V.N."/>
            <person name="McQuiston J.R."/>
        </authorList>
    </citation>
    <scope>NUCLEOTIDE SEQUENCE [LARGE SCALE GENOMIC DNA]</scope>
    <source>
        <strain evidence="1 2">G7591</strain>
    </source>
</reference>
<organism evidence="1 2">
    <name type="scientific">Capnocytophaga cynodegmi</name>
    <dbReference type="NCBI Taxonomy" id="28189"/>
    <lineage>
        <taxon>Bacteria</taxon>
        <taxon>Pseudomonadati</taxon>
        <taxon>Bacteroidota</taxon>
        <taxon>Flavobacteriia</taxon>
        <taxon>Flavobacteriales</taxon>
        <taxon>Flavobacteriaceae</taxon>
        <taxon>Capnocytophaga</taxon>
    </lineage>
</organism>
<sequence length="105" mass="12032">MNTKYLEGNHNKGMNIHKLLIVGTALILEGNHNSEILIKIVLLVGTALILEGNHNIVFNAKPPDVLYREVFIFLFLCEKCCKLCFWVVLLGQHVWKLARIFFVII</sequence>
<dbReference type="Proteomes" id="UP000242855">
    <property type="component" value="Chromosome"/>
</dbReference>
<dbReference type="EMBL" id="CP022378">
    <property type="protein sequence ID" value="ATA68871.1"/>
    <property type="molecule type" value="Genomic_DNA"/>
</dbReference>